<feature type="transmembrane region" description="Helical" evidence="7">
    <location>
        <begin position="253"/>
        <end position="272"/>
    </location>
</feature>
<feature type="transmembrane region" description="Helical" evidence="7">
    <location>
        <begin position="77"/>
        <end position="96"/>
    </location>
</feature>
<dbReference type="PROSITE" id="PS50928">
    <property type="entry name" value="ABC_TM1"/>
    <property type="match status" value="1"/>
</dbReference>
<keyword evidence="5 7" id="KW-1133">Transmembrane helix</keyword>
<dbReference type="Proteomes" id="UP000632125">
    <property type="component" value="Unassembled WGS sequence"/>
</dbReference>
<keyword evidence="3" id="KW-1003">Cell membrane</keyword>
<evidence type="ECO:0000256" key="6">
    <source>
        <dbReference type="ARBA" id="ARBA00023136"/>
    </source>
</evidence>
<feature type="transmembrane region" description="Helical" evidence="7">
    <location>
        <begin position="140"/>
        <end position="160"/>
    </location>
</feature>
<dbReference type="RefSeq" id="WP_190859979.1">
    <property type="nucleotide sequence ID" value="NZ_JACXIY010000010.1"/>
</dbReference>
<evidence type="ECO:0000259" key="8">
    <source>
        <dbReference type="PROSITE" id="PS50928"/>
    </source>
</evidence>
<dbReference type="GO" id="GO:0005886">
    <property type="term" value="C:plasma membrane"/>
    <property type="evidence" value="ECO:0007669"/>
    <property type="project" value="UniProtKB-SubCell"/>
</dbReference>
<dbReference type="PANTHER" id="PTHR43744:SF9">
    <property type="entry name" value="POLYGALACTURONAN_RHAMNOGALACTURONAN TRANSPORT SYSTEM PERMEASE PROTEIN YTCP"/>
    <property type="match status" value="1"/>
</dbReference>
<comment type="caution">
    <text evidence="9">The sequence shown here is derived from an EMBL/GenBank/DDBJ whole genome shotgun (WGS) entry which is preliminary data.</text>
</comment>
<sequence>MTESRGEKIFYAVNYVVLSICALAALYPFLYVLFASISSPEAVVTGEVVFLPQDLTWDAYAAVFKEQAIWTGYANTVYYTVIGTLASMAFTICGAYALSKRRLLGRKLFNMLIAFTLIFQAGMIPTYLNFRSMDMLDTRLAIVLGFAITTFNVIILRTFFQEIPEEMEEAARMDGAGEASVLWRIVLPLSRAALATIALFYAVARWNGYLWAMILLKDPDKIPLQVLLNRLVVQMKPTDTMLADSAFTVGETIVYATIIVAVVPIVAVYPFIQKYFVKGVMIGSLKG</sequence>
<gene>
    <name evidence="9" type="ORF">IDH41_08370</name>
</gene>
<feature type="transmembrane region" description="Helical" evidence="7">
    <location>
        <begin position="181"/>
        <end position="203"/>
    </location>
</feature>
<keyword evidence="2 7" id="KW-0813">Transport</keyword>
<protein>
    <submittedName>
        <fullName evidence="9">Carbohydrate ABC transporter permease</fullName>
    </submittedName>
</protein>
<comment type="similarity">
    <text evidence="7">Belongs to the binding-protein-dependent transport system permease family.</text>
</comment>
<feature type="transmembrane region" description="Helical" evidence="7">
    <location>
        <begin position="108"/>
        <end position="128"/>
    </location>
</feature>
<dbReference type="CDD" id="cd06261">
    <property type="entry name" value="TM_PBP2"/>
    <property type="match status" value="1"/>
</dbReference>
<evidence type="ECO:0000256" key="7">
    <source>
        <dbReference type="RuleBase" id="RU363032"/>
    </source>
</evidence>
<evidence type="ECO:0000256" key="5">
    <source>
        <dbReference type="ARBA" id="ARBA00022989"/>
    </source>
</evidence>
<dbReference type="InterPro" id="IPR035906">
    <property type="entry name" value="MetI-like_sf"/>
</dbReference>
<dbReference type="SUPFAM" id="SSF161098">
    <property type="entry name" value="MetI-like"/>
    <property type="match status" value="1"/>
</dbReference>
<accession>A0A927CJG5</accession>
<dbReference type="GO" id="GO:0055085">
    <property type="term" value="P:transmembrane transport"/>
    <property type="evidence" value="ECO:0007669"/>
    <property type="project" value="InterPro"/>
</dbReference>
<comment type="subcellular location">
    <subcellularLocation>
        <location evidence="1 7">Cell membrane</location>
        <topology evidence="1 7">Multi-pass membrane protein</topology>
    </subcellularLocation>
</comment>
<evidence type="ECO:0000256" key="3">
    <source>
        <dbReference type="ARBA" id="ARBA00022475"/>
    </source>
</evidence>
<dbReference type="EMBL" id="JACXIY010000010">
    <property type="protein sequence ID" value="MBD2868590.1"/>
    <property type="molecule type" value="Genomic_DNA"/>
</dbReference>
<keyword evidence="4 7" id="KW-0812">Transmembrane</keyword>
<dbReference type="PANTHER" id="PTHR43744">
    <property type="entry name" value="ABC TRANSPORTER PERMEASE PROTEIN MG189-RELATED-RELATED"/>
    <property type="match status" value="1"/>
</dbReference>
<proteinExistence type="inferred from homology"/>
<keyword evidence="6 7" id="KW-0472">Membrane</keyword>
<evidence type="ECO:0000313" key="9">
    <source>
        <dbReference type="EMBL" id="MBD2868590.1"/>
    </source>
</evidence>
<dbReference type="AlphaFoldDB" id="A0A927CJG5"/>
<evidence type="ECO:0000313" key="10">
    <source>
        <dbReference type="Proteomes" id="UP000632125"/>
    </source>
</evidence>
<dbReference type="Gene3D" id="1.10.3720.10">
    <property type="entry name" value="MetI-like"/>
    <property type="match status" value="1"/>
</dbReference>
<dbReference type="InterPro" id="IPR000515">
    <property type="entry name" value="MetI-like"/>
</dbReference>
<evidence type="ECO:0000256" key="1">
    <source>
        <dbReference type="ARBA" id="ARBA00004651"/>
    </source>
</evidence>
<feature type="domain" description="ABC transmembrane type-1" evidence="8">
    <location>
        <begin position="73"/>
        <end position="270"/>
    </location>
</feature>
<evidence type="ECO:0000256" key="2">
    <source>
        <dbReference type="ARBA" id="ARBA00022448"/>
    </source>
</evidence>
<organism evidence="9 10">
    <name type="scientific">Paenibacillus arenilitoris</name>
    <dbReference type="NCBI Taxonomy" id="2772299"/>
    <lineage>
        <taxon>Bacteria</taxon>
        <taxon>Bacillati</taxon>
        <taxon>Bacillota</taxon>
        <taxon>Bacilli</taxon>
        <taxon>Bacillales</taxon>
        <taxon>Paenibacillaceae</taxon>
        <taxon>Paenibacillus</taxon>
    </lineage>
</organism>
<dbReference type="Pfam" id="PF00528">
    <property type="entry name" value="BPD_transp_1"/>
    <property type="match status" value="1"/>
</dbReference>
<keyword evidence="10" id="KW-1185">Reference proteome</keyword>
<name>A0A927CJG5_9BACL</name>
<reference evidence="9" key="1">
    <citation type="submission" date="2020-09" db="EMBL/GenBank/DDBJ databases">
        <title>A novel bacterium of genus Paenibacillus, isolated from South China Sea.</title>
        <authorList>
            <person name="Huang H."/>
            <person name="Mo K."/>
            <person name="Hu Y."/>
        </authorList>
    </citation>
    <scope>NUCLEOTIDE SEQUENCE</scope>
    <source>
        <strain evidence="9">IB182493</strain>
    </source>
</reference>
<evidence type="ECO:0000256" key="4">
    <source>
        <dbReference type="ARBA" id="ARBA00022692"/>
    </source>
</evidence>
<feature type="transmembrane region" description="Helical" evidence="7">
    <location>
        <begin position="12"/>
        <end position="34"/>
    </location>
</feature>